<dbReference type="EC" id="2.4.2.30" evidence="4"/>
<feature type="domain" description="C3H1-type" evidence="3">
    <location>
        <begin position="511"/>
        <end position="533"/>
    </location>
</feature>
<evidence type="ECO:0000256" key="1">
    <source>
        <dbReference type="PROSITE-ProRule" id="PRU00723"/>
    </source>
</evidence>
<dbReference type="GO" id="GO:0005634">
    <property type="term" value="C:nucleus"/>
    <property type="evidence" value="ECO:0007669"/>
    <property type="project" value="TreeGrafter"/>
</dbReference>
<feature type="domain" description="C3H1-type" evidence="3">
    <location>
        <begin position="70"/>
        <end position="99"/>
    </location>
</feature>
<feature type="zinc finger region" description="C3H1-type" evidence="1">
    <location>
        <begin position="511"/>
        <end position="533"/>
    </location>
</feature>
<dbReference type="InterPro" id="IPR051712">
    <property type="entry name" value="ARTD-AVP"/>
</dbReference>
<keyword evidence="4" id="KW-0328">Glycosyltransferase</keyword>
<sequence length="633" mass="71586">MADDVLVDKVYNFICGSGGFVEFSFLLKDSSPLKSLTTELEAKNWLKTQARGRFVIVKDYNDEIAGVRIDLRKKVCQQYLDRGLCLRAQGKCKFWHICKSFIEGNCDGKCGRSHNFFDLNNIEKTKALGIEKHSNGTVRNIVAWSLPQSRKSRDVLNPPWQRNHHYQEMEIKMLRKVAQQCKGLPVTLQGVPKSKTECKSQLQTEERNQKKQQITKDREPVVNNLANISTASPPCKNSLEFRNIYAEENENCSDSSSEENKTASDSFKTFKYTKEDDTHAQPADKSQMENQMAAQSPRNSFGAVQPGCKERENMSKGNQTKNVPQKKSLVDSCGAKDDDRDSATQRRSDGKKTPASTVPSGLPVDDIGNDFVKKWVLGSEEKHSSDLKEPPSLSTSQDEAAHEERQRKLSFSSSCSSVPDPQKCIPSKKAVFDCILKEYNGVVSFAVISSRQDLFPNGCGDITAWFKAIKDSFLLSESKEGKILEVSAFCRRVQLCFNQACQRKNCQFLHVCRDYIAGFCRFGNGCQRNHSFQFDEDRKFLSKLRLNGLTEENLRKVIQLSIPQVCLDYNEGYCPRGQSCAQIHICKDMIRKKCEDEDDCGLQHQNALLTAQATAILQNYGLENQRWKHESSA</sequence>
<dbReference type="GO" id="GO:0003950">
    <property type="term" value="F:NAD+ poly-ADP-ribosyltransferase activity"/>
    <property type="evidence" value="ECO:0007669"/>
    <property type="project" value="UniProtKB-EC"/>
</dbReference>
<dbReference type="InterPro" id="IPR000571">
    <property type="entry name" value="Znf_CCCH"/>
</dbReference>
<feature type="zinc finger region" description="C3H1-type" evidence="1">
    <location>
        <begin position="70"/>
        <end position="99"/>
    </location>
</feature>
<accession>A0A9X0CHY8</accession>
<keyword evidence="4" id="KW-0808">Transferase</keyword>
<dbReference type="AlphaFoldDB" id="A0A9X0CHY8"/>
<evidence type="ECO:0000256" key="2">
    <source>
        <dbReference type="SAM" id="MobiDB-lite"/>
    </source>
</evidence>
<keyword evidence="1" id="KW-0862">Zinc</keyword>
<dbReference type="GO" id="GO:1990404">
    <property type="term" value="F:NAD+-protein mono-ADP-ribosyltransferase activity"/>
    <property type="evidence" value="ECO:0007669"/>
    <property type="project" value="TreeGrafter"/>
</dbReference>
<feature type="region of interest" description="Disordered" evidence="2">
    <location>
        <begin position="192"/>
        <end position="233"/>
    </location>
</feature>
<proteinExistence type="predicted"/>
<organism evidence="4 5">
    <name type="scientific">Desmophyllum pertusum</name>
    <dbReference type="NCBI Taxonomy" id="174260"/>
    <lineage>
        <taxon>Eukaryota</taxon>
        <taxon>Metazoa</taxon>
        <taxon>Cnidaria</taxon>
        <taxon>Anthozoa</taxon>
        <taxon>Hexacorallia</taxon>
        <taxon>Scleractinia</taxon>
        <taxon>Caryophylliina</taxon>
        <taxon>Caryophylliidae</taxon>
        <taxon>Desmophyllum</taxon>
    </lineage>
</organism>
<comment type="caution">
    <text evidence="4">The sequence shown here is derived from an EMBL/GenBank/DDBJ whole genome shotgun (WGS) entry which is preliminary data.</text>
</comment>
<reference evidence="4" key="1">
    <citation type="submission" date="2023-01" db="EMBL/GenBank/DDBJ databases">
        <title>Genome assembly of the deep-sea coral Lophelia pertusa.</title>
        <authorList>
            <person name="Herrera S."/>
            <person name="Cordes E."/>
        </authorList>
    </citation>
    <scope>NUCLEOTIDE SEQUENCE</scope>
    <source>
        <strain evidence="4">USNM1676648</strain>
        <tissue evidence="4">Polyp</tissue>
    </source>
</reference>
<feature type="zinc finger region" description="C3H1-type" evidence="1">
    <location>
        <begin position="560"/>
        <end position="587"/>
    </location>
</feature>
<keyword evidence="5" id="KW-1185">Reference proteome</keyword>
<feature type="compositionally biased region" description="Polar residues" evidence="2">
    <location>
        <begin position="315"/>
        <end position="325"/>
    </location>
</feature>
<feature type="compositionally biased region" description="Basic and acidic residues" evidence="2">
    <location>
        <begin position="194"/>
        <end position="220"/>
    </location>
</feature>
<feature type="compositionally biased region" description="Basic and acidic residues" evidence="2">
    <location>
        <begin position="334"/>
        <end position="352"/>
    </location>
</feature>
<keyword evidence="1" id="KW-0863">Zinc-finger</keyword>
<dbReference type="SMART" id="SM00356">
    <property type="entry name" value="ZnF_C3H1"/>
    <property type="match status" value="3"/>
</dbReference>
<keyword evidence="1" id="KW-0479">Metal-binding</keyword>
<protein>
    <submittedName>
        <fullName evidence="4">Poly (ADP-ribose) polymerase</fullName>
        <ecNumber evidence="4">2.4.2.30</ecNumber>
    </submittedName>
</protein>
<evidence type="ECO:0000259" key="3">
    <source>
        <dbReference type="PROSITE" id="PS50103"/>
    </source>
</evidence>
<feature type="region of interest" description="Disordered" evidence="2">
    <location>
        <begin position="249"/>
        <end position="365"/>
    </location>
</feature>
<name>A0A9X0CHY8_9CNID</name>
<dbReference type="GO" id="GO:0008270">
    <property type="term" value="F:zinc ion binding"/>
    <property type="evidence" value="ECO:0007669"/>
    <property type="project" value="UniProtKB-KW"/>
</dbReference>
<evidence type="ECO:0000313" key="4">
    <source>
        <dbReference type="EMBL" id="KAJ7337327.1"/>
    </source>
</evidence>
<feature type="region of interest" description="Disordered" evidence="2">
    <location>
        <begin position="381"/>
        <end position="403"/>
    </location>
</feature>
<gene>
    <name evidence="4" type="primary">PARP12_10</name>
    <name evidence="4" type="ORF">OS493_010189</name>
</gene>
<dbReference type="EMBL" id="MU827781">
    <property type="protein sequence ID" value="KAJ7337327.1"/>
    <property type="molecule type" value="Genomic_DNA"/>
</dbReference>
<evidence type="ECO:0000313" key="5">
    <source>
        <dbReference type="Proteomes" id="UP001163046"/>
    </source>
</evidence>
<dbReference type="PANTHER" id="PTHR45740:SF2">
    <property type="entry name" value="POLY [ADP-RIBOSE] POLYMERASE"/>
    <property type="match status" value="1"/>
</dbReference>
<dbReference type="OrthoDB" id="5988750at2759"/>
<dbReference type="Gene3D" id="3.30.1370.210">
    <property type="match status" value="1"/>
</dbReference>
<dbReference type="Proteomes" id="UP001163046">
    <property type="component" value="Unassembled WGS sequence"/>
</dbReference>
<feature type="compositionally biased region" description="Polar residues" evidence="2">
    <location>
        <begin position="288"/>
        <end position="299"/>
    </location>
</feature>
<feature type="domain" description="C3H1-type" evidence="3">
    <location>
        <begin position="560"/>
        <end position="587"/>
    </location>
</feature>
<dbReference type="PANTHER" id="PTHR45740">
    <property type="entry name" value="POLY [ADP-RIBOSE] POLYMERASE"/>
    <property type="match status" value="1"/>
</dbReference>
<dbReference type="PROSITE" id="PS50103">
    <property type="entry name" value="ZF_C3H1"/>
    <property type="match status" value="3"/>
</dbReference>